<dbReference type="Proteomes" id="UP000035366">
    <property type="component" value="Chromosome"/>
</dbReference>
<proteinExistence type="inferred from homology"/>
<dbReference type="EMBL" id="CP011497">
    <property type="protein sequence ID" value="AKJ08813.1"/>
    <property type="molecule type" value="Genomic_DNA"/>
</dbReference>
<feature type="domain" description="Luciferase-like" evidence="6">
    <location>
        <begin position="28"/>
        <end position="375"/>
    </location>
</feature>
<evidence type="ECO:0000256" key="3">
    <source>
        <dbReference type="ARBA" id="ARBA00023002"/>
    </source>
</evidence>
<reference evidence="7 8" key="1">
    <citation type="journal article" date="2015" name="ISME J.">
        <title>Draft Genome Sequence of Streptomyces incarnatus NRRL8089, which Produces the Nucleoside Antibiotic Sinefungin.</title>
        <authorList>
            <person name="Oshima K."/>
            <person name="Hattori M."/>
            <person name="Shimizu H."/>
            <person name="Fukuda K."/>
            <person name="Nemoto M."/>
            <person name="Inagaki K."/>
            <person name="Tamura T."/>
        </authorList>
    </citation>
    <scope>NUCLEOTIDE SEQUENCE [LARGE SCALE GENOMIC DNA]</scope>
    <source>
        <strain evidence="7 8">NRRL 8089</strain>
    </source>
</reference>
<sequence>MHLNVHPVAAGHHPGAWRWPGADPVAFSRIEGYLDVARTAERGLLDAVFLADVPGLHADLTDYPIVNGLEPTLVLTAMAVVTERIGLVGTASTTYNEPYNIARRFRALDLISHGRAGWNAVTTSGPRVAGNFTAHEPDSAERYARAQEFVSVVRKLWESWAPDALVTDVASGRYADMARIRPIDHHGSHYDVAGPISLPPSEQGYPVIFHAGVSDSVRTLTARTGEVMFSAVVDPDAALADISDIRSRALAFGRPAGSVLFLPGLVTSVAGTEEEALERREELDELSGNEGALFAVAATLGLDPGDLALDRPVPEALRGGLHRVGGHARAVARLALEGRTVRDIVRRGGGGGHVVAVGAPEQVADLIQTWFESGAVDGFTLMPDVTFDGLPAFVDEVVPILQRRGLFRTAYEGSTLREHYGLALPDVAPRDRATVPRASAERITSSA</sequence>
<comment type="similarity">
    <text evidence="5">Belongs to the NtaA/SnaA/DszA monooxygenase family.</text>
</comment>
<dbReference type="InterPro" id="IPR011251">
    <property type="entry name" value="Luciferase-like_dom"/>
</dbReference>
<dbReference type="NCBIfam" id="TIGR03860">
    <property type="entry name" value="FMN_nitrolo"/>
    <property type="match status" value="1"/>
</dbReference>
<dbReference type="InterPro" id="IPR016215">
    <property type="entry name" value="NTA_MOA"/>
</dbReference>
<dbReference type="InterPro" id="IPR051260">
    <property type="entry name" value="Diverse_substr_monoxygenases"/>
</dbReference>
<evidence type="ECO:0000313" key="7">
    <source>
        <dbReference type="EMBL" id="AKJ08813.1"/>
    </source>
</evidence>
<dbReference type="GO" id="GO:0004497">
    <property type="term" value="F:monooxygenase activity"/>
    <property type="evidence" value="ECO:0007669"/>
    <property type="project" value="UniProtKB-KW"/>
</dbReference>
<gene>
    <name evidence="7" type="ORF">ABB07_01805</name>
</gene>
<dbReference type="Gene3D" id="3.20.20.30">
    <property type="entry name" value="Luciferase-like domain"/>
    <property type="match status" value="1"/>
</dbReference>
<evidence type="ECO:0000256" key="2">
    <source>
        <dbReference type="ARBA" id="ARBA00022643"/>
    </source>
</evidence>
<dbReference type="CDD" id="cd01095">
    <property type="entry name" value="Nitrilotriacetate_monoxgenase"/>
    <property type="match status" value="1"/>
</dbReference>
<dbReference type="PIRSF" id="PIRSF000337">
    <property type="entry name" value="NTA_MOA"/>
    <property type="match status" value="1"/>
</dbReference>
<evidence type="ECO:0000256" key="4">
    <source>
        <dbReference type="ARBA" id="ARBA00023033"/>
    </source>
</evidence>
<keyword evidence="2" id="KW-0288">FMN</keyword>
<evidence type="ECO:0000256" key="5">
    <source>
        <dbReference type="ARBA" id="ARBA00033748"/>
    </source>
</evidence>
<dbReference type="InterPro" id="IPR036661">
    <property type="entry name" value="Luciferase-like_sf"/>
</dbReference>
<dbReference type="PANTHER" id="PTHR30011">
    <property type="entry name" value="ALKANESULFONATE MONOOXYGENASE-RELATED"/>
    <property type="match status" value="1"/>
</dbReference>
<evidence type="ECO:0000259" key="6">
    <source>
        <dbReference type="Pfam" id="PF00296"/>
    </source>
</evidence>
<keyword evidence="3" id="KW-0560">Oxidoreductase</keyword>
<evidence type="ECO:0000313" key="8">
    <source>
        <dbReference type="Proteomes" id="UP000035366"/>
    </source>
</evidence>
<organism evidence="7 8">
    <name type="scientific">Streptomyces incarnatus</name>
    <dbReference type="NCBI Taxonomy" id="665007"/>
    <lineage>
        <taxon>Bacteria</taxon>
        <taxon>Bacillati</taxon>
        <taxon>Actinomycetota</taxon>
        <taxon>Actinomycetes</taxon>
        <taxon>Kitasatosporales</taxon>
        <taxon>Streptomycetaceae</taxon>
        <taxon>Streptomyces</taxon>
    </lineage>
</organism>
<keyword evidence="1" id="KW-0285">Flavoprotein</keyword>
<keyword evidence="4 7" id="KW-0503">Monooxygenase</keyword>
<dbReference type="PANTHER" id="PTHR30011:SF16">
    <property type="entry name" value="C2H2 FINGER DOMAIN TRANSCRIPTION FACTOR (EUROFUNG)-RELATED"/>
    <property type="match status" value="1"/>
</dbReference>
<dbReference type="Pfam" id="PF00296">
    <property type="entry name" value="Bac_luciferase"/>
    <property type="match status" value="1"/>
</dbReference>
<accession>A0ABM5TCY3</accession>
<name>A0ABM5TCY3_9ACTN</name>
<protein>
    <submittedName>
        <fullName evidence="7">Nitrilotriacetate monooxygenase</fullName>
    </submittedName>
</protein>
<evidence type="ECO:0000256" key="1">
    <source>
        <dbReference type="ARBA" id="ARBA00022630"/>
    </source>
</evidence>
<keyword evidence="8" id="KW-1185">Reference proteome</keyword>
<dbReference type="SUPFAM" id="SSF51679">
    <property type="entry name" value="Bacterial luciferase-like"/>
    <property type="match status" value="1"/>
</dbReference>